<reference evidence="7" key="2">
    <citation type="journal article" date="2014" name="ISME J.">
        <title>Microbial stratification in low pH oxic and suboxic macroscopic growths along an acid mine drainage.</title>
        <authorList>
            <person name="Mendez-Garcia C."/>
            <person name="Mesa V."/>
            <person name="Sprenger R.R."/>
            <person name="Richter M."/>
            <person name="Diez M.S."/>
            <person name="Solano J."/>
            <person name="Bargiela R."/>
            <person name="Golyshina O.V."/>
            <person name="Manteca A."/>
            <person name="Ramos J.L."/>
            <person name="Gallego J.R."/>
            <person name="Llorente I."/>
            <person name="Martins Dos Santos V.A."/>
            <person name="Jensen O.N."/>
            <person name="Pelaez A.I."/>
            <person name="Sanchez J."/>
            <person name="Ferrer M."/>
        </authorList>
    </citation>
    <scope>NUCLEOTIDE SEQUENCE</scope>
</reference>
<evidence type="ECO:0000256" key="2">
    <source>
        <dbReference type="ARBA" id="ARBA00022730"/>
    </source>
</evidence>
<comment type="similarity">
    <text evidence="1">Belongs to the universal ribosomal protein uL3 family.</text>
</comment>
<evidence type="ECO:0000256" key="3">
    <source>
        <dbReference type="ARBA" id="ARBA00022884"/>
    </source>
</evidence>
<dbReference type="PANTHER" id="PTHR11229">
    <property type="entry name" value="50S RIBOSOMAL PROTEIN L3"/>
    <property type="match status" value="1"/>
</dbReference>
<organism evidence="7">
    <name type="scientific">mine drainage metagenome</name>
    <dbReference type="NCBI Taxonomy" id="410659"/>
    <lineage>
        <taxon>unclassified sequences</taxon>
        <taxon>metagenomes</taxon>
        <taxon>ecological metagenomes</taxon>
    </lineage>
</organism>
<feature type="region of interest" description="Disordered" evidence="6">
    <location>
        <begin position="123"/>
        <end position="143"/>
    </location>
</feature>
<dbReference type="AlphaFoldDB" id="T0ZYZ3"/>
<protein>
    <submittedName>
        <fullName evidence="7">50S ribosomal protein L3</fullName>
    </submittedName>
</protein>
<evidence type="ECO:0000256" key="4">
    <source>
        <dbReference type="ARBA" id="ARBA00022980"/>
    </source>
</evidence>
<accession>T0ZYZ3</accession>
<dbReference type="GO" id="GO:0022625">
    <property type="term" value="C:cytosolic large ribosomal subunit"/>
    <property type="evidence" value="ECO:0007669"/>
    <property type="project" value="TreeGrafter"/>
</dbReference>
<evidence type="ECO:0000256" key="5">
    <source>
        <dbReference type="ARBA" id="ARBA00023274"/>
    </source>
</evidence>
<dbReference type="InterPro" id="IPR044892">
    <property type="entry name" value="Ribosomal_L3_dom_3_arc_sf"/>
</dbReference>
<name>T0ZYZ3_9ZZZZ</name>
<comment type="caution">
    <text evidence="7">The sequence shown here is derived from an EMBL/GenBank/DDBJ whole genome shotgun (WGS) entry which is preliminary data.</text>
</comment>
<dbReference type="SUPFAM" id="SSF50447">
    <property type="entry name" value="Translation proteins"/>
    <property type="match status" value="1"/>
</dbReference>
<reference evidence="7" key="1">
    <citation type="submission" date="2013-08" db="EMBL/GenBank/DDBJ databases">
        <authorList>
            <person name="Mendez C."/>
            <person name="Richter M."/>
            <person name="Ferrer M."/>
            <person name="Sanchez J."/>
        </authorList>
    </citation>
    <scope>NUCLEOTIDE SEQUENCE</scope>
</reference>
<keyword evidence="2" id="KW-0699">rRNA-binding</keyword>
<dbReference type="PANTHER" id="PTHR11229:SF16">
    <property type="entry name" value="LARGE RIBOSOMAL SUBUNIT PROTEIN UL3C"/>
    <property type="match status" value="1"/>
</dbReference>
<dbReference type="NCBIfam" id="TIGR03625">
    <property type="entry name" value="L3_bact"/>
    <property type="match status" value="1"/>
</dbReference>
<dbReference type="Gene3D" id="4.10.960.10">
    <property type="entry name" value="Ribosomal protein L3, domain 3"/>
    <property type="match status" value="1"/>
</dbReference>
<dbReference type="Pfam" id="PF00297">
    <property type="entry name" value="Ribosomal_L3"/>
    <property type="match status" value="1"/>
</dbReference>
<dbReference type="InterPro" id="IPR019926">
    <property type="entry name" value="Ribosomal_uL3_CS"/>
</dbReference>
<dbReference type="GO" id="GO:0006412">
    <property type="term" value="P:translation"/>
    <property type="evidence" value="ECO:0007669"/>
    <property type="project" value="InterPro"/>
</dbReference>
<keyword evidence="3" id="KW-0694">RNA-binding</keyword>
<dbReference type="InterPro" id="IPR009000">
    <property type="entry name" value="Transl_B-barrel_sf"/>
</dbReference>
<dbReference type="GO" id="GO:0019843">
    <property type="term" value="F:rRNA binding"/>
    <property type="evidence" value="ECO:0007669"/>
    <property type="project" value="UniProtKB-KW"/>
</dbReference>
<evidence type="ECO:0000313" key="7">
    <source>
        <dbReference type="EMBL" id="EQD49817.1"/>
    </source>
</evidence>
<sequence>MTIGVIGRKCGMTRYVTEAGAVVAATVIEVQDNRVAQVKTAEQDGYLALQVAHGRRRPTRVTRALKGHHARAGIEPGAGLHEWPLADAERNRFEIGQPVPVTIFRAGQDVDVQGLSRGKGFAGTIKRHHFSSQDATHGNSRAH</sequence>
<dbReference type="EMBL" id="AUZZ01005384">
    <property type="protein sequence ID" value="EQD49817.1"/>
    <property type="molecule type" value="Genomic_DNA"/>
</dbReference>
<gene>
    <name evidence="7" type="ORF">B2A_07524</name>
</gene>
<evidence type="ECO:0000256" key="6">
    <source>
        <dbReference type="SAM" id="MobiDB-lite"/>
    </source>
</evidence>
<feature type="non-terminal residue" evidence="7">
    <location>
        <position position="143"/>
    </location>
</feature>
<dbReference type="Gene3D" id="2.40.30.10">
    <property type="entry name" value="Translation factors"/>
    <property type="match status" value="2"/>
</dbReference>
<keyword evidence="4 7" id="KW-0689">Ribosomal protein</keyword>
<evidence type="ECO:0000256" key="1">
    <source>
        <dbReference type="ARBA" id="ARBA00006540"/>
    </source>
</evidence>
<dbReference type="PROSITE" id="PS00474">
    <property type="entry name" value="RIBOSOMAL_L3"/>
    <property type="match status" value="1"/>
</dbReference>
<proteinExistence type="inferred from homology"/>
<dbReference type="InterPro" id="IPR019927">
    <property type="entry name" value="Ribosomal_uL3_bac/org-type"/>
</dbReference>
<feature type="compositionally biased region" description="Polar residues" evidence="6">
    <location>
        <begin position="132"/>
        <end position="143"/>
    </location>
</feature>
<keyword evidence="5" id="KW-0687">Ribonucleoprotein</keyword>
<dbReference type="GO" id="GO:0003735">
    <property type="term" value="F:structural constituent of ribosome"/>
    <property type="evidence" value="ECO:0007669"/>
    <property type="project" value="InterPro"/>
</dbReference>
<dbReference type="InterPro" id="IPR000597">
    <property type="entry name" value="Ribosomal_uL3"/>
</dbReference>